<keyword evidence="3" id="KW-1185">Reference proteome</keyword>
<feature type="transmembrane region" description="Helical" evidence="1">
    <location>
        <begin position="59"/>
        <end position="76"/>
    </location>
</feature>
<keyword evidence="1" id="KW-0472">Membrane</keyword>
<dbReference type="AlphaFoldDB" id="A0A142JIZ3"/>
<accession>A0A142JIZ3</accession>
<proteinExistence type="predicted"/>
<keyword evidence="1" id="KW-0812">Transmembrane</keyword>
<sequence>MEAKFEMELSVRRKALRQIYKAYSLAEKFGGPRGIWVGGTALLSFTIMFLSFACGVKGIVVIALPLFVIAVGMVGMRRTSHRAFWDKLFELLEGYEPRAQGEYRHLQEVVKGGRWDEFNAAFRQWHASEHMLTTPAHTQANSGAAHRFASKAISREPTVVEPDEKWQAHAYPLQQISIFLQGTRHSDRASLVDQLQTVATRLQAGDMAGTEHDDDFGYSFKVDLASKGPSFFDGPCESA</sequence>
<feature type="transmembrane region" description="Helical" evidence="1">
    <location>
        <begin position="34"/>
        <end position="53"/>
    </location>
</feature>
<evidence type="ECO:0000256" key="1">
    <source>
        <dbReference type="SAM" id="Phobius"/>
    </source>
</evidence>
<dbReference type="STRING" id="1796606.A2G96_10035"/>
<dbReference type="RefSeq" id="WP_062798885.1">
    <property type="nucleotide sequence ID" value="NZ_CP014844.1"/>
</dbReference>
<reference evidence="2 3" key="1">
    <citation type="submission" date="2016-03" db="EMBL/GenBank/DDBJ databases">
        <title>Complete genome sequence of a novel chlorpyrifos degrading bacterium, Cupriavidus nantongensis sp. X1.</title>
        <authorList>
            <person name="Fang L."/>
        </authorList>
    </citation>
    <scope>NUCLEOTIDE SEQUENCE [LARGE SCALE GENOMIC DNA]</scope>
    <source>
        <strain evidence="2 3">X1</strain>
    </source>
</reference>
<gene>
    <name evidence="2" type="ORF">A2G96_10035</name>
</gene>
<keyword evidence="1" id="KW-1133">Transmembrane helix</keyword>
<dbReference type="Proteomes" id="UP000075238">
    <property type="component" value="Chromosome 1"/>
</dbReference>
<dbReference type="EMBL" id="CP014844">
    <property type="protein sequence ID" value="AMR78055.1"/>
    <property type="molecule type" value="Genomic_DNA"/>
</dbReference>
<evidence type="ECO:0000313" key="2">
    <source>
        <dbReference type="EMBL" id="AMR78055.1"/>
    </source>
</evidence>
<evidence type="ECO:0000313" key="3">
    <source>
        <dbReference type="Proteomes" id="UP000075238"/>
    </source>
</evidence>
<organism evidence="2 3">
    <name type="scientific">Cupriavidus nantongensis</name>
    <dbReference type="NCBI Taxonomy" id="1796606"/>
    <lineage>
        <taxon>Bacteria</taxon>
        <taxon>Pseudomonadati</taxon>
        <taxon>Pseudomonadota</taxon>
        <taxon>Betaproteobacteria</taxon>
        <taxon>Burkholderiales</taxon>
        <taxon>Burkholderiaceae</taxon>
        <taxon>Cupriavidus</taxon>
    </lineage>
</organism>
<name>A0A142JIZ3_9BURK</name>
<dbReference type="KEGG" id="cnan:A2G96_10035"/>
<protein>
    <submittedName>
        <fullName evidence="2">Uncharacterized protein</fullName>
    </submittedName>
</protein>